<feature type="non-terminal residue" evidence="2">
    <location>
        <position position="90"/>
    </location>
</feature>
<organism evidence="2 3">
    <name type="scientific">Trifolium medium</name>
    <dbReference type="NCBI Taxonomy" id="97028"/>
    <lineage>
        <taxon>Eukaryota</taxon>
        <taxon>Viridiplantae</taxon>
        <taxon>Streptophyta</taxon>
        <taxon>Embryophyta</taxon>
        <taxon>Tracheophyta</taxon>
        <taxon>Spermatophyta</taxon>
        <taxon>Magnoliopsida</taxon>
        <taxon>eudicotyledons</taxon>
        <taxon>Gunneridae</taxon>
        <taxon>Pentapetalae</taxon>
        <taxon>rosids</taxon>
        <taxon>fabids</taxon>
        <taxon>Fabales</taxon>
        <taxon>Fabaceae</taxon>
        <taxon>Papilionoideae</taxon>
        <taxon>50 kb inversion clade</taxon>
        <taxon>NPAAA clade</taxon>
        <taxon>Hologalegina</taxon>
        <taxon>IRL clade</taxon>
        <taxon>Trifolieae</taxon>
        <taxon>Trifolium</taxon>
    </lineage>
</organism>
<accession>A0A392TGF5</accession>
<feature type="compositionally biased region" description="Basic and acidic residues" evidence="1">
    <location>
        <begin position="49"/>
        <end position="73"/>
    </location>
</feature>
<evidence type="ECO:0000313" key="2">
    <source>
        <dbReference type="EMBL" id="MCI58995.1"/>
    </source>
</evidence>
<feature type="region of interest" description="Disordered" evidence="1">
    <location>
        <begin position="1"/>
        <end position="90"/>
    </location>
</feature>
<feature type="compositionally biased region" description="Pro residues" evidence="1">
    <location>
        <begin position="75"/>
        <end position="90"/>
    </location>
</feature>
<evidence type="ECO:0000313" key="3">
    <source>
        <dbReference type="Proteomes" id="UP000265520"/>
    </source>
</evidence>
<comment type="caution">
    <text evidence="2">The sequence shown here is derived from an EMBL/GenBank/DDBJ whole genome shotgun (WGS) entry which is preliminary data.</text>
</comment>
<dbReference type="Proteomes" id="UP000265520">
    <property type="component" value="Unassembled WGS sequence"/>
</dbReference>
<name>A0A392TGF5_9FABA</name>
<keyword evidence="3" id="KW-1185">Reference proteome</keyword>
<sequence>APAGIFPGQPQQNPKGQANAIILRSGTQVDGPADPMTKDSTKQPNTDEPIEKQGEPNEEEKKESGEKVVEKKRPYVPPPPYKPPIPVSYT</sequence>
<dbReference type="EMBL" id="LXQA010555243">
    <property type="protein sequence ID" value="MCI58995.1"/>
    <property type="molecule type" value="Genomic_DNA"/>
</dbReference>
<protein>
    <submittedName>
        <fullName evidence="2">Uncharacterized protein</fullName>
    </submittedName>
</protein>
<dbReference type="AlphaFoldDB" id="A0A392TGF5"/>
<evidence type="ECO:0000256" key="1">
    <source>
        <dbReference type="SAM" id="MobiDB-lite"/>
    </source>
</evidence>
<proteinExistence type="predicted"/>
<feature type="non-terminal residue" evidence="2">
    <location>
        <position position="1"/>
    </location>
</feature>
<reference evidence="2 3" key="1">
    <citation type="journal article" date="2018" name="Front. Plant Sci.">
        <title>Red Clover (Trifolium pratense) and Zigzag Clover (T. medium) - A Picture of Genomic Similarities and Differences.</title>
        <authorList>
            <person name="Dluhosova J."/>
            <person name="Istvanek J."/>
            <person name="Nedelnik J."/>
            <person name="Repkova J."/>
        </authorList>
    </citation>
    <scope>NUCLEOTIDE SEQUENCE [LARGE SCALE GENOMIC DNA]</scope>
    <source>
        <strain evidence="3">cv. 10/8</strain>
        <tissue evidence="2">Leaf</tissue>
    </source>
</reference>